<dbReference type="InterPro" id="IPR012334">
    <property type="entry name" value="Pectin_lyas_fold"/>
</dbReference>
<dbReference type="EMBL" id="JABWDY010010918">
    <property type="protein sequence ID" value="KAF5200271.1"/>
    <property type="molecule type" value="Genomic_DNA"/>
</dbReference>
<dbReference type="OrthoDB" id="1725860at2759"/>
<dbReference type="GO" id="GO:0004650">
    <property type="term" value="F:polygalacturonase activity"/>
    <property type="evidence" value="ECO:0007669"/>
    <property type="project" value="InterPro"/>
</dbReference>
<dbReference type="SUPFAM" id="SSF51126">
    <property type="entry name" value="Pectin lyase-like"/>
    <property type="match status" value="1"/>
</dbReference>
<gene>
    <name evidence="5" type="ORF">FRX31_010142</name>
</gene>
<sequence length="124" mass="13599">MSGGIQDIRIEDIVAINTQSGIRVKTAPGRGGYIKDIYVRNVTMQTMKYVFWMIGSYGSHADKGYNPKALPEIKNINYNDMTATDVKMSGNLADAVILASQDENEFPLIPVLPSYGRGRDAPGD</sequence>
<reference evidence="5 6" key="1">
    <citation type="submission" date="2020-06" db="EMBL/GenBank/DDBJ databases">
        <title>Transcriptomic and genomic resources for Thalictrum thalictroides and T. hernandezii: Facilitating candidate gene discovery in an emerging model plant lineage.</title>
        <authorList>
            <person name="Arias T."/>
            <person name="Riano-Pachon D.M."/>
            <person name="Di Stilio V.S."/>
        </authorList>
    </citation>
    <scope>NUCLEOTIDE SEQUENCE [LARGE SCALE GENOMIC DNA]</scope>
    <source>
        <strain evidence="6">cv. WT478/WT964</strain>
        <tissue evidence="5">Leaves</tissue>
    </source>
</reference>
<keyword evidence="2 4" id="KW-0378">Hydrolase</keyword>
<evidence type="ECO:0000256" key="3">
    <source>
        <dbReference type="ARBA" id="ARBA00023295"/>
    </source>
</evidence>
<dbReference type="Gene3D" id="2.160.20.10">
    <property type="entry name" value="Single-stranded right-handed beta-helix, Pectin lyase-like"/>
    <property type="match status" value="1"/>
</dbReference>
<dbReference type="PANTHER" id="PTHR31339:SF66">
    <property type="entry name" value="OS06G0106800 PROTEIN"/>
    <property type="match status" value="1"/>
</dbReference>
<dbReference type="InterPro" id="IPR000743">
    <property type="entry name" value="Glyco_hydro_28"/>
</dbReference>
<accession>A0A7J6WSA1</accession>
<organism evidence="5 6">
    <name type="scientific">Thalictrum thalictroides</name>
    <name type="common">Rue-anemone</name>
    <name type="synonym">Anemone thalictroides</name>
    <dbReference type="NCBI Taxonomy" id="46969"/>
    <lineage>
        <taxon>Eukaryota</taxon>
        <taxon>Viridiplantae</taxon>
        <taxon>Streptophyta</taxon>
        <taxon>Embryophyta</taxon>
        <taxon>Tracheophyta</taxon>
        <taxon>Spermatophyta</taxon>
        <taxon>Magnoliopsida</taxon>
        <taxon>Ranunculales</taxon>
        <taxon>Ranunculaceae</taxon>
        <taxon>Thalictroideae</taxon>
        <taxon>Thalictrum</taxon>
    </lineage>
</organism>
<keyword evidence="6" id="KW-1185">Reference proteome</keyword>
<dbReference type="PANTHER" id="PTHR31339">
    <property type="entry name" value="PECTIN LYASE-RELATED"/>
    <property type="match status" value="1"/>
</dbReference>
<keyword evidence="5" id="KW-0456">Lyase</keyword>
<dbReference type="InterPro" id="IPR011050">
    <property type="entry name" value="Pectin_lyase_fold/virulence"/>
</dbReference>
<dbReference type="GO" id="GO:0005975">
    <property type="term" value="P:carbohydrate metabolic process"/>
    <property type="evidence" value="ECO:0007669"/>
    <property type="project" value="InterPro"/>
</dbReference>
<comment type="caution">
    <text evidence="5">The sequence shown here is derived from an EMBL/GenBank/DDBJ whole genome shotgun (WGS) entry which is preliminary data.</text>
</comment>
<keyword evidence="3 4" id="KW-0326">Glycosidase</keyword>
<dbReference type="Proteomes" id="UP000554482">
    <property type="component" value="Unassembled WGS sequence"/>
</dbReference>
<evidence type="ECO:0000256" key="4">
    <source>
        <dbReference type="RuleBase" id="RU361169"/>
    </source>
</evidence>
<dbReference type="InterPro" id="IPR051801">
    <property type="entry name" value="GH28_Enzymes"/>
</dbReference>
<name>A0A7J6WSA1_THATH</name>
<evidence type="ECO:0000313" key="5">
    <source>
        <dbReference type="EMBL" id="KAF5200271.1"/>
    </source>
</evidence>
<comment type="similarity">
    <text evidence="1 4">Belongs to the glycosyl hydrolase 28 family.</text>
</comment>
<proteinExistence type="inferred from homology"/>
<dbReference type="GO" id="GO:0016829">
    <property type="term" value="F:lyase activity"/>
    <property type="evidence" value="ECO:0007669"/>
    <property type="project" value="UniProtKB-KW"/>
</dbReference>
<dbReference type="Pfam" id="PF00295">
    <property type="entry name" value="Glyco_hydro_28"/>
    <property type="match status" value="1"/>
</dbReference>
<dbReference type="AlphaFoldDB" id="A0A7J6WSA1"/>
<protein>
    <submittedName>
        <fullName evidence="5">Pectin lyase-like superfamily protein</fullName>
    </submittedName>
</protein>
<evidence type="ECO:0000313" key="6">
    <source>
        <dbReference type="Proteomes" id="UP000554482"/>
    </source>
</evidence>
<evidence type="ECO:0000256" key="1">
    <source>
        <dbReference type="ARBA" id="ARBA00008834"/>
    </source>
</evidence>
<evidence type="ECO:0000256" key="2">
    <source>
        <dbReference type="ARBA" id="ARBA00022801"/>
    </source>
</evidence>
<feature type="non-terminal residue" evidence="5">
    <location>
        <position position="1"/>
    </location>
</feature>